<protein>
    <submittedName>
        <fullName evidence="1">Phenylacetate--CoA ligase family protein</fullName>
    </submittedName>
</protein>
<dbReference type="SUPFAM" id="SSF56801">
    <property type="entry name" value="Acetyl-CoA synthetase-like"/>
    <property type="match status" value="1"/>
</dbReference>
<dbReference type="PANTHER" id="PTHR36932:SF1">
    <property type="entry name" value="CAPSULAR POLYSACCHARIDE BIOSYNTHESIS PROTEIN"/>
    <property type="match status" value="1"/>
</dbReference>
<gene>
    <name evidence="1" type="ORF">ACJDUG_04005</name>
</gene>
<dbReference type="EMBL" id="JBJHZZ010000001">
    <property type="protein sequence ID" value="MFL0246142.1"/>
    <property type="molecule type" value="Genomic_DNA"/>
</dbReference>
<dbReference type="GO" id="GO:0016874">
    <property type="term" value="F:ligase activity"/>
    <property type="evidence" value="ECO:0007669"/>
    <property type="project" value="UniProtKB-KW"/>
</dbReference>
<dbReference type="PANTHER" id="PTHR36932">
    <property type="entry name" value="CAPSULAR POLYSACCHARIDE BIOSYNTHESIS PROTEIN"/>
    <property type="match status" value="1"/>
</dbReference>
<accession>A0ABW8T350</accession>
<reference evidence="1 2" key="1">
    <citation type="submission" date="2024-11" db="EMBL/GenBank/DDBJ databases">
        <authorList>
            <person name="Heng Y.C."/>
            <person name="Lim A.C.H."/>
            <person name="Lee J.K.Y."/>
            <person name="Kittelmann S."/>
        </authorList>
    </citation>
    <scope>NUCLEOTIDE SEQUENCE [LARGE SCALE GENOMIC DNA]</scope>
    <source>
        <strain evidence="1 2">WILCCON 0185</strain>
    </source>
</reference>
<comment type="caution">
    <text evidence="1">The sequence shown here is derived from an EMBL/GenBank/DDBJ whole genome shotgun (WGS) entry which is preliminary data.</text>
</comment>
<dbReference type="RefSeq" id="WP_406768595.1">
    <property type="nucleotide sequence ID" value="NZ_JBJHZZ010000001.1"/>
</dbReference>
<keyword evidence="2" id="KW-1185">Reference proteome</keyword>
<proteinExistence type="predicted"/>
<name>A0ABW8T350_9CLOT</name>
<dbReference type="InterPro" id="IPR042099">
    <property type="entry name" value="ANL_N_sf"/>
</dbReference>
<sequence length="460" mass="54035">MLKQLIKGSPGFIEKPARYIYSSIPDCIKYGTKYREQYSFLKDSQFWNQEQHEQYQIIQIRKLLEHAYNNVPYYTKRFNEIGIKPQDINNFKDFKNLPYLTKDLVRNNINDLIDKNYDRRNLKYVTSGGTMGIPMGFYVEPKADKAREWAFITNLWCRVGYSVNRINKCVILRGIIPKKGFYEYLGRDLILSSFQMSEKNLRYYIDLIDSFNPDFIQAYPSSIHLLSKYILKNNVNINFNKLKCILCSSENLYQNQRFDIEQAFGVRVYNFYGHSEHACIAGECEQSKNLHIQSEYGYTEIINENEIDVSEKDEVGEIVATGFNNYVMPFIRYKTGDLVVISKEKCKCGRSYKIIKEFKGRNQDYIVDKTGSLISFICSDDALWNVKDKISAYQFVQNEPGKVILNIESNEKITIEDLKIINNDFSIFFHSIDLDINMVDFIERTKRGKFKFLVQNIEVD</sequence>
<dbReference type="InterPro" id="IPR053158">
    <property type="entry name" value="CapK_Type1_Caps_Biosynth"/>
</dbReference>
<keyword evidence="1" id="KW-0436">Ligase</keyword>
<evidence type="ECO:0000313" key="1">
    <source>
        <dbReference type="EMBL" id="MFL0246142.1"/>
    </source>
</evidence>
<organism evidence="1 2">
    <name type="scientific">Candidatus Clostridium stratigraminis</name>
    <dbReference type="NCBI Taxonomy" id="3381661"/>
    <lineage>
        <taxon>Bacteria</taxon>
        <taxon>Bacillati</taxon>
        <taxon>Bacillota</taxon>
        <taxon>Clostridia</taxon>
        <taxon>Eubacteriales</taxon>
        <taxon>Clostridiaceae</taxon>
        <taxon>Clostridium</taxon>
    </lineage>
</organism>
<dbReference type="Gene3D" id="3.40.50.12780">
    <property type="entry name" value="N-terminal domain of ligase-like"/>
    <property type="match status" value="1"/>
</dbReference>
<dbReference type="Proteomes" id="UP001623591">
    <property type="component" value="Unassembled WGS sequence"/>
</dbReference>
<evidence type="ECO:0000313" key="2">
    <source>
        <dbReference type="Proteomes" id="UP001623591"/>
    </source>
</evidence>